<keyword evidence="3" id="KW-1185">Reference proteome</keyword>
<proteinExistence type="predicted"/>
<protein>
    <submittedName>
        <fullName evidence="2">Uncharacterized protein</fullName>
    </submittedName>
</protein>
<comment type="caution">
    <text evidence="2">The sequence shown here is derived from an EMBL/GenBank/DDBJ whole genome shotgun (WGS) entry which is preliminary data.</text>
</comment>
<evidence type="ECO:0000313" key="3">
    <source>
        <dbReference type="Proteomes" id="UP001321473"/>
    </source>
</evidence>
<gene>
    <name evidence="2" type="ORF">V5799_015015</name>
</gene>
<reference evidence="2 3" key="1">
    <citation type="journal article" date="2023" name="Arcadia Sci">
        <title>De novo assembly of a long-read Amblyomma americanum tick genome.</title>
        <authorList>
            <person name="Chou S."/>
            <person name="Poskanzer K.E."/>
            <person name="Rollins M."/>
            <person name="Thuy-Boun P.S."/>
        </authorList>
    </citation>
    <scope>NUCLEOTIDE SEQUENCE [LARGE SCALE GENOMIC DNA]</scope>
    <source>
        <strain evidence="2">F_SG_1</strain>
        <tissue evidence="2">Salivary glands</tissue>
    </source>
</reference>
<feature type="compositionally biased region" description="Basic residues" evidence="1">
    <location>
        <begin position="154"/>
        <end position="177"/>
    </location>
</feature>
<accession>A0AAQ4E1D0</accession>
<feature type="region of interest" description="Disordered" evidence="1">
    <location>
        <begin position="147"/>
        <end position="177"/>
    </location>
</feature>
<dbReference type="EMBL" id="JARKHS020023796">
    <property type="protein sequence ID" value="KAK8768520.1"/>
    <property type="molecule type" value="Genomic_DNA"/>
</dbReference>
<sequence length="349" mass="38656">MFQRSSEPTLTGLAVLREDDLDLWHCCGGFLDAWCGSRAHGGTRARKTPVLLEAAMKPHHLYSFELKQLQPQWNHSFTLQAWLLGSERPLVKVGAKCALRVAVASVRLTGATEKAVFFAQSFKRHRDFALIDRLAILYQCEVPTPDDKDDRTCNHGKRVGRNQSRRREGRARRLRPRSLHHHGEGIHLVRLVPGFAATQAHRRARDQAVDEPGAQGCLQVSQEVERIVNHARVFLPAGARLLHLAIDLAVGGLLLWHHLASVLSYHISCSVRQPQSTASVTAKSPAGRLWGAAHTGEGDRTPVLGSSSPSSERMSEPVVRVTKMRQALAFDLKGPNLRSWLLRSAALPA</sequence>
<organism evidence="2 3">
    <name type="scientific">Amblyomma americanum</name>
    <name type="common">Lone star tick</name>
    <dbReference type="NCBI Taxonomy" id="6943"/>
    <lineage>
        <taxon>Eukaryota</taxon>
        <taxon>Metazoa</taxon>
        <taxon>Ecdysozoa</taxon>
        <taxon>Arthropoda</taxon>
        <taxon>Chelicerata</taxon>
        <taxon>Arachnida</taxon>
        <taxon>Acari</taxon>
        <taxon>Parasitiformes</taxon>
        <taxon>Ixodida</taxon>
        <taxon>Ixodoidea</taxon>
        <taxon>Ixodidae</taxon>
        <taxon>Amblyomminae</taxon>
        <taxon>Amblyomma</taxon>
    </lineage>
</organism>
<evidence type="ECO:0000313" key="2">
    <source>
        <dbReference type="EMBL" id="KAK8768520.1"/>
    </source>
</evidence>
<evidence type="ECO:0000256" key="1">
    <source>
        <dbReference type="SAM" id="MobiDB-lite"/>
    </source>
</evidence>
<name>A0AAQ4E1D0_AMBAM</name>
<dbReference type="Proteomes" id="UP001321473">
    <property type="component" value="Unassembled WGS sequence"/>
</dbReference>
<dbReference type="AlphaFoldDB" id="A0AAQ4E1D0"/>
<feature type="region of interest" description="Disordered" evidence="1">
    <location>
        <begin position="289"/>
        <end position="317"/>
    </location>
</feature>